<evidence type="ECO:0000313" key="2">
    <source>
        <dbReference type="Proteomes" id="UP000694397"/>
    </source>
</evidence>
<evidence type="ECO:0000313" key="1">
    <source>
        <dbReference type="Ensembl" id="ENSSFOP00015036151.2"/>
    </source>
</evidence>
<dbReference type="Proteomes" id="UP000694397">
    <property type="component" value="Chromosome 13"/>
</dbReference>
<organism evidence="1 2">
    <name type="scientific">Scleropages formosus</name>
    <name type="common">Asian bonytongue</name>
    <name type="synonym">Osteoglossum formosum</name>
    <dbReference type="NCBI Taxonomy" id="113540"/>
    <lineage>
        <taxon>Eukaryota</taxon>
        <taxon>Metazoa</taxon>
        <taxon>Chordata</taxon>
        <taxon>Craniata</taxon>
        <taxon>Vertebrata</taxon>
        <taxon>Euteleostomi</taxon>
        <taxon>Actinopterygii</taxon>
        <taxon>Neopterygii</taxon>
        <taxon>Teleostei</taxon>
        <taxon>Osteoglossocephala</taxon>
        <taxon>Osteoglossomorpha</taxon>
        <taxon>Osteoglossiformes</taxon>
        <taxon>Osteoglossidae</taxon>
        <taxon>Scleropages</taxon>
    </lineage>
</organism>
<keyword evidence="2" id="KW-1185">Reference proteome</keyword>
<name>A0A8C9V9S6_SCLFO</name>
<proteinExistence type="predicted"/>
<sequence>VQEEHVDLTHTVTHTHTHTHSSLTYIEDALQSLDVTGCSRDPVDADLLQATTLHLLCTGAHDMGHQHPLLPWRGGNMYSEDGRLLGGGGARRYQGVC</sequence>
<reference evidence="1 2" key="1">
    <citation type="submission" date="2019-04" db="EMBL/GenBank/DDBJ databases">
        <authorList>
            <consortium name="Wellcome Sanger Institute Data Sharing"/>
        </authorList>
    </citation>
    <scope>NUCLEOTIDE SEQUENCE [LARGE SCALE GENOMIC DNA]</scope>
</reference>
<accession>A0A8C9V9S6</accession>
<protein>
    <submittedName>
        <fullName evidence="1">Uncharacterized protein</fullName>
    </submittedName>
</protein>
<dbReference type="Ensembl" id="ENSSFOT00015036543.2">
    <property type="protein sequence ID" value="ENSSFOP00015036151.2"/>
    <property type="gene ID" value="ENSSFOG00015023012.2"/>
</dbReference>
<dbReference type="AlphaFoldDB" id="A0A8C9V9S6"/>
<reference evidence="1" key="3">
    <citation type="submission" date="2025-09" db="UniProtKB">
        <authorList>
            <consortium name="Ensembl"/>
        </authorList>
    </citation>
    <scope>IDENTIFICATION</scope>
</reference>
<reference evidence="1" key="2">
    <citation type="submission" date="2025-08" db="UniProtKB">
        <authorList>
            <consortium name="Ensembl"/>
        </authorList>
    </citation>
    <scope>IDENTIFICATION</scope>
</reference>